<dbReference type="Pfam" id="PF13692">
    <property type="entry name" value="Glyco_trans_1_4"/>
    <property type="match status" value="1"/>
</dbReference>
<dbReference type="Proteomes" id="UP001294412">
    <property type="component" value="Unassembled WGS sequence"/>
</dbReference>
<protein>
    <submittedName>
        <fullName evidence="1">Glycosyltransferase family 4 protein</fullName>
    </submittedName>
</protein>
<sequence>MHLLVIVSILPDGNPSTGYEIANQAILEAYRRQGVQLTLMGFRRPGASVPEGAICLGDLAIENAGASSFRKAAWVAGALRRKLPVTAAKVARLTHSELLTVIKAAGRIDGIVFSSIAMAAAYPFLFSEYPCIFVAHNVENRSAIENADNAHSAIDRVLYRREAQLLERAEAHACEWARVVHTLAEDDKIGLGIARDDRAINLPLVVGRRSVKDDGRRTHDIGLIGTWSWAPNRVGLDWFLNEVVPLVPLDFEIAIAGRFDGTVPRHAGNVRFLGRVESAQDFVHGSRVLALATKAGTGIQLKTLETFEEGMPAVATGQALRGVSYLPSNVRKADRAGDFANALIDLVDKERSGRIGRLDGAVFAGTQLARLDEAVAAGLARLRTAQIRPGDFRAYAADLKASA</sequence>
<proteinExistence type="predicted"/>
<keyword evidence="2" id="KW-1185">Reference proteome</keyword>
<accession>A0ABU5HZD8</accession>
<organism evidence="1 2">
    <name type="scientific">Fulvimarina uroteuthidis</name>
    <dbReference type="NCBI Taxonomy" id="3098149"/>
    <lineage>
        <taxon>Bacteria</taxon>
        <taxon>Pseudomonadati</taxon>
        <taxon>Pseudomonadota</taxon>
        <taxon>Alphaproteobacteria</taxon>
        <taxon>Hyphomicrobiales</taxon>
        <taxon>Aurantimonadaceae</taxon>
        <taxon>Fulvimarina</taxon>
    </lineage>
</organism>
<name>A0ABU5HZD8_9HYPH</name>
<evidence type="ECO:0000313" key="2">
    <source>
        <dbReference type="Proteomes" id="UP001294412"/>
    </source>
</evidence>
<dbReference type="EMBL" id="JAXLPB010000001">
    <property type="protein sequence ID" value="MDY8107949.1"/>
    <property type="molecule type" value="Genomic_DNA"/>
</dbReference>
<comment type="caution">
    <text evidence="1">The sequence shown here is derived from an EMBL/GenBank/DDBJ whole genome shotgun (WGS) entry which is preliminary data.</text>
</comment>
<gene>
    <name evidence="1" type="ORF">U0C82_02135</name>
</gene>
<reference evidence="1 2" key="1">
    <citation type="submission" date="2023-12" db="EMBL/GenBank/DDBJ databases">
        <title>Description of Novel Strain Fulvimarina sp. 2208YS6-2-32 isolated from Uroteuthis (Photololigo) edulis.</title>
        <authorList>
            <person name="Park J.-S."/>
        </authorList>
    </citation>
    <scope>NUCLEOTIDE SEQUENCE [LARGE SCALE GENOMIC DNA]</scope>
    <source>
        <strain evidence="1 2">2208YS6-2-32</strain>
    </source>
</reference>
<evidence type="ECO:0000313" key="1">
    <source>
        <dbReference type="EMBL" id="MDY8107949.1"/>
    </source>
</evidence>
<dbReference type="RefSeq" id="WP_322185405.1">
    <property type="nucleotide sequence ID" value="NZ_JAXLPB010000001.1"/>
</dbReference>
<dbReference type="SUPFAM" id="SSF53756">
    <property type="entry name" value="UDP-Glycosyltransferase/glycogen phosphorylase"/>
    <property type="match status" value="1"/>
</dbReference>